<reference evidence="6" key="1">
    <citation type="submission" date="2023-03" db="EMBL/GenBank/DDBJ databases">
        <title>Massive genome expansion in bonnet fungi (Mycena s.s.) driven by repeated elements and novel gene families across ecological guilds.</title>
        <authorList>
            <consortium name="Lawrence Berkeley National Laboratory"/>
            <person name="Harder C.B."/>
            <person name="Miyauchi S."/>
            <person name="Viragh M."/>
            <person name="Kuo A."/>
            <person name="Thoen E."/>
            <person name="Andreopoulos B."/>
            <person name="Lu D."/>
            <person name="Skrede I."/>
            <person name="Drula E."/>
            <person name="Henrissat B."/>
            <person name="Morin E."/>
            <person name="Kohler A."/>
            <person name="Barry K."/>
            <person name="LaButti K."/>
            <person name="Morin E."/>
            <person name="Salamov A."/>
            <person name="Lipzen A."/>
            <person name="Mereny Z."/>
            <person name="Hegedus B."/>
            <person name="Baldrian P."/>
            <person name="Stursova M."/>
            <person name="Weitz H."/>
            <person name="Taylor A."/>
            <person name="Grigoriev I.V."/>
            <person name="Nagy L.G."/>
            <person name="Martin F."/>
            <person name="Kauserud H."/>
        </authorList>
    </citation>
    <scope>NUCLEOTIDE SEQUENCE</scope>
    <source>
        <strain evidence="6">CBHHK200</strain>
    </source>
</reference>
<evidence type="ECO:0000313" key="7">
    <source>
        <dbReference type="Proteomes" id="UP001218188"/>
    </source>
</evidence>
<feature type="compositionally biased region" description="Acidic residues" evidence="5">
    <location>
        <begin position="282"/>
        <end position="294"/>
    </location>
</feature>
<evidence type="ECO:0000256" key="2">
    <source>
        <dbReference type="ARBA" id="ARBA00022679"/>
    </source>
</evidence>
<comment type="caution">
    <text evidence="6">The sequence shown here is derived from an EMBL/GenBank/DDBJ whole genome shotgun (WGS) entry which is preliminary data.</text>
</comment>
<gene>
    <name evidence="6" type="ORF">C8F04DRAFT_1311303</name>
</gene>
<evidence type="ECO:0000256" key="3">
    <source>
        <dbReference type="ARBA" id="ARBA00022777"/>
    </source>
</evidence>
<dbReference type="EMBL" id="JARJCM010000210">
    <property type="protein sequence ID" value="KAJ7022435.1"/>
    <property type="molecule type" value="Genomic_DNA"/>
</dbReference>
<organism evidence="6 7">
    <name type="scientific">Mycena alexandri</name>
    <dbReference type="NCBI Taxonomy" id="1745969"/>
    <lineage>
        <taxon>Eukaryota</taxon>
        <taxon>Fungi</taxon>
        <taxon>Dikarya</taxon>
        <taxon>Basidiomycota</taxon>
        <taxon>Agaricomycotina</taxon>
        <taxon>Agaricomycetes</taxon>
        <taxon>Agaricomycetidae</taxon>
        <taxon>Agaricales</taxon>
        <taxon>Marasmiineae</taxon>
        <taxon>Mycenaceae</taxon>
        <taxon>Mycena</taxon>
    </lineage>
</organism>
<dbReference type="PANTHER" id="PTHR12400:SF108">
    <property type="entry name" value="KINASE"/>
    <property type="match status" value="1"/>
</dbReference>
<dbReference type="GO" id="GO:0046854">
    <property type="term" value="P:phosphatidylinositol phosphate biosynthetic process"/>
    <property type="evidence" value="ECO:0007669"/>
    <property type="project" value="TreeGrafter"/>
</dbReference>
<protein>
    <recommendedName>
        <fullName evidence="4">Kinase</fullName>
        <ecNumber evidence="4">2.7.-.-</ecNumber>
    </recommendedName>
</protein>
<accession>A0AAD6S9Z2</accession>
<comment type="similarity">
    <text evidence="1 4">Belongs to the inositol phosphokinase (IPK) family.</text>
</comment>
<dbReference type="SUPFAM" id="SSF56104">
    <property type="entry name" value="SAICAR synthase-like"/>
    <property type="match status" value="1"/>
</dbReference>
<dbReference type="InterPro" id="IPR038286">
    <property type="entry name" value="IPK_sf"/>
</dbReference>
<sequence>MSSEAAPSPSAGPVTHALSSQVAGHANAVLTTEDDTLLIKQALPLELQFYQTVAAAAEPELDALRPFIPKFIGTLSLEGEFDADAPTSETSIAVKPLAGPRKDSLVLENLAYPFLRPNILDVKLGTVLYDESAPPDKIARMRKTAEATTSGSTGMRYTGFQVYDNTTGTAMHTSKVYGKSISAAQLPEGLARFFPIASAAPGVSAGTEPPLNQGLPAALLHPILELLREDIADIRDALSALEMRLVGTSLLILYESDPVRAEEGVKWMLDDERSSSSHSSLDDDDSDSDDEGDAADGKPKKPRKPTPPCDVRLIDFAHTRFVPGQGPDEGVLLGLDTFLRLMDERIEVVARCL</sequence>
<evidence type="ECO:0000256" key="4">
    <source>
        <dbReference type="RuleBase" id="RU363090"/>
    </source>
</evidence>
<dbReference type="EC" id="2.7.-.-" evidence="4"/>
<dbReference type="AlphaFoldDB" id="A0AAD6S9Z2"/>
<dbReference type="Gene3D" id="3.30.470.160">
    <property type="entry name" value="Inositol polyphosphate kinase"/>
    <property type="match status" value="1"/>
</dbReference>
<feature type="region of interest" description="Disordered" evidence="5">
    <location>
        <begin position="270"/>
        <end position="309"/>
    </location>
</feature>
<dbReference type="Pfam" id="PF03770">
    <property type="entry name" value="IPK"/>
    <property type="match status" value="1"/>
</dbReference>
<evidence type="ECO:0000313" key="6">
    <source>
        <dbReference type="EMBL" id="KAJ7022435.1"/>
    </source>
</evidence>
<dbReference type="GO" id="GO:0008440">
    <property type="term" value="F:inositol-1,4,5-trisphosphate 3-kinase activity"/>
    <property type="evidence" value="ECO:0007669"/>
    <property type="project" value="TreeGrafter"/>
</dbReference>
<keyword evidence="2 4" id="KW-0808">Transferase</keyword>
<dbReference type="GO" id="GO:0005737">
    <property type="term" value="C:cytoplasm"/>
    <property type="evidence" value="ECO:0007669"/>
    <property type="project" value="TreeGrafter"/>
</dbReference>
<dbReference type="PANTHER" id="PTHR12400">
    <property type="entry name" value="INOSITOL POLYPHOSPHATE KINASE"/>
    <property type="match status" value="1"/>
</dbReference>
<keyword evidence="7" id="KW-1185">Reference proteome</keyword>
<dbReference type="GO" id="GO:0032958">
    <property type="term" value="P:inositol phosphate biosynthetic process"/>
    <property type="evidence" value="ECO:0007669"/>
    <property type="project" value="InterPro"/>
</dbReference>
<dbReference type="InterPro" id="IPR005522">
    <property type="entry name" value="IPK"/>
</dbReference>
<dbReference type="GO" id="GO:0000824">
    <property type="term" value="F:inositol-1,4,5,6-tetrakisphosphate 3-kinase activity"/>
    <property type="evidence" value="ECO:0007669"/>
    <property type="project" value="TreeGrafter"/>
</dbReference>
<keyword evidence="3 4" id="KW-0418">Kinase</keyword>
<dbReference type="GO" id="GO:0005634">
    <property type="term" value="C:nucleus"/>
    <property type="evidence" value="ECO:0007669"/>
    <property type="project" value="TreeGrafter"/>
</dbReference>
<name>A0AAD6S9Z2_9AGAR</name>
<proteinExistence type="inferred from homology"/>
<evidence type="ECO:0000256" key="1">
    <source>
        <dbReference type="ARBA" id="ARBA00007374"/>
    </source>
</evidence>
<dbReference type="Proteomes" id="UP001218188">
    <property type="component" value="Unassembled WGS sequence"/>
</dbReference>
<evidence type="ECO:0000256" key="5">
    <source>
        <dbReference type="SAM" id="MobiDB-lite"/>
    </source>
</evidence>